<dbReference type="InterPro" id="IPR029016">
    <property type="entry name" value="GAF-like_dom_sf"/>
</dbReference>
<dbReference type="Gene3D" id="3.30.450.40">
    <property type="match status" value="1"/>
</dbReference>
<dbReference type="Pfam" id="PF13185">
    <property type="entry name" value="GAF_2"/>
    <property type="match status" value="1"/>
</dbReference>
<feature type="region of interest" description="Disordered" evidence="2">
    <location>
        <begin position="22"/>
        <end position="44"/>
    </location>
</feature>
<dbReference type="SMART" id="SM00065">
    <property type="entry name" value="GAF"/>
    <property type="match status" value="1"/>
</dbReference>
<gene>
    <name evidence="4" type="ORF">QTN89_23305</name>
</gene>
<keyword evidence="1" id="KW-0378">Hydrolase</keyword>
<dbReference type="Gene3D" id="3.60.40.10">
    <property type="entry name" value="PPM-type phosphatase domain"/>
    <property type="match status" value="1"/>
</dbReference>
<dbReference type="PANTHER" id="PTHR43156">
    <property type="entry name" value="STAGE II SPORULATION PROTEIN E-RELATED"/>
    <property type="match status" value="1"/>
</dbReference>
<dbReference type="Pfam" id="PF07228">
    <property type="entry name" value="SpoIIE"/>
    <property type="match status" value="1"/>
</dbReference>
<comment type="caution">
    <text evidence="4">The sequence shown here is derived from an EMBL/GenBank/DDBJ whole genome shotgun (WGS) entry which is preliminary data.</text>
</comment>
<dbReference type="InterPro" id="IPR003018">
    <property type="entry name" value="GAF"/>
</dbReference>
<reference evidence="4 5" key="1">
    <citation type="submission" date="2023-06" db="EMBL/GenBank/DDBJ databases">
        <title>Roseiconus lacunae JC819 isolated from Gulf of Mannar region, Tamil Nadu.</title>
        <authorList>
            <person name="Pk S."/>
            <person name="Ch S."/>
            <person name="Ch V.R."/>
        </authorList>
    </citation>
    <scope>NUCLEOTIDE SEQUENCE [LARGE SCALE GENOMIC DNA]</scope>
    <source>
        <strain evidence="4 5">JC819</strain>
    </source>
</reference>
<proteinExistence type="predicted"/>
<evidence type="ECO:0000256" key="1">
    <source>
        <dbReference type="ARBA" id="ARBA00022801"/>
    </source>
</evidence>
<dbReference type="InterPro" id="IPR036457">
    <property type="entry name" value="PPM-type-like_dom_sf"/>
</dbReference>
<dbReference type="EMBL" id="JASZZN010000021">
    <property type="protein sequence ID" value="MDM4018399.1"/>
    <property type="molecule type" value="Genomic_DNA"/>
</dbReference>
<keyword evidence="5" id="KW-1185">Reference proteome</keyword>
<dbReference type="PANTHER" id="PTHR43156:SF2">
    <property type="entry name" value="STAGE II SPORULATION PROTEIN E"/>
    <property type="match status" value="1"/>
</dbReference>
<protein>
    <submittedName>
        <fullName evidence="4">GAF domain-containing protein</fullName>
    </submittedName>
</protein>
<evidence type="ECO:0000256" key="2">
    <source>
        <dbReference type="SAM" id="MobiDB-lite"/>
    </source>
</evidence>
<evidence type="ECO:0000313" key="5">
    <source>
        <dbReference type="Proteomes" id="UP001239462"/>
    </source>
</evidence>
<feature type="domain" description="GAF" evidence="3">
    <location>
        <begin position="152"/>
        <end position="299"/>
    </location>
</feature>
<dbReference type="Proteomes" id="UP001239462">
    <property type="component" value="Unassembled WGS sequence"/>
</dbReference>
<dbReference type="RefSeq" id="WP_289166209.1">
    <property type="nucleotide sequence ID" value="NZ_JASZZN010000021.1"/>
</dbReference>
<dbReference type="InterPro" id="IPR052016">
    <property type="entry name" value="Bact_Sigma-Reg"/>
</dbReference>
<feature type="region of interest" description="Disordered" evidence="2">
    <location>
        <begin position="62"/>
        <end position="83"/>
    </location>
</feature>
<sequence>MHHSPTDADQVRLDCQEFAVDKTASHHQLRIHRGDDPAPESSINASTNSQRFWQAFSAATGWRVDSSHPTNPQPNPADPEKRQPLKVLPAVAMNVMADHPLDAMPPVEKASAAELAEIAHDMAGEIETLQSHVRKRELELAAMAVAPYSTSDVDETCQSIEDTLRDATLALRFDAAAIYVLDDDTQFLNTRVVFGLPDDRLTAEPRPLRGSRGDLEAMVQEVVLIEDLHNDSGATWCAPEQAGSAICAAIYKGDLPIGTLWLYSNSRRPLDRSHAAIARMAAKQVALNLTAAVQSRAQLSSKQATEAVADIAAWQYSSLPANNDVADGWYVDAMIESPDRWSTGWHAWDVLPDGTVMVAIAEAVDTHANGAMAAATARAALTAHSGYRHSPRQMLQRISDTLWQSNTADQLVSLMYIRLDPESGEGEVAVSGQIEGMIAGSYGYRPLVASGCRPLASAIDIDCFESTFKLSVGEKLLAYTAGLRKDGIGQDLVGCCLRHSDGDAKDPLAMLRREIADFPVRNERGVLLLARRS</sequence>
<dbReference type="SUPFAM" id="SSF55781">
    <property type="entry name" value="GAF domain-like"/>
    <property type="match status" value="1"/>
</dbReference>
<dbReference type="InterPro" id="IPR001932">
    <property type="entry name" value="PPM-type_phosphatase-like_dom"/>
</dbReference>
<name>A0ABT7PPH9_9BACT</name>
<evidence type="ECO:0000259" key="3">
    <source>
        <dbReference type="SMART" id="SM00065"/>
    </source>
</evidence>
<accession>A0ABT7PPH9</accession>
<evidence type="ECO:0000313" key="4">
    <source>
        <dbReference type="EMBL" id="MDM4018399.1"/>
    </source>
</evidence>
<organism evidence="4 5">
    <name type="scientific">Roseiconus lacunae</name>
    <dbReference type="NCBI Taxonomy" id="2605694"/>
    <lineage>
        <taxon>Bacteria</taxon>
        <taxon>Pseudomonadati</taxon>
        <taxon>Planctomycetota</taxon>
        <taxon>Planctomycetia</taxon>
        <taxon>Pirellulales</taxon>
        <taxon>Pirellulaceae</taxon>
        <taxon>Roseiconus</taxon>
    </lineage>
</organism>